<dbReference type="RefSeq" id="WP_056970342.1">
    <property type="nucleotide sequence ID" value="NZ_CP044496.1"/>
</dbReference>
<evidence type="ECO:0000313" key="1">
    <source>
        <dbReference type="EMBL" id="QFG50744.1"/>
    </source>
</evidence>
<evidence type="ECO:0000313" key="2">
    <source>
        <dbReference type="Proteomes" id="UP000325393"/>
    </source>
</evidence>
<proteinExistence type="predicted"/>
<sequence length="86" mass="10034">MLKKINKKGYKVQVSYDMTRFMSADINLAEIEKANQETDLTFKNPVLNSEDYDYGSASFDVFNTENEPVAQELTFEQLKTWIKKNK</sequence>
<gene>
    <name evidence="1" type="ORF">LA749_01305</name>
</gene>
<dbReference type="EMBL" id="CP044496">
    <property type="protein sequence ID" value="QFG50744.1"/>
    <property type="molecule type" value="Genomic_DNA"/>
</dbReference>
<protein>
    <submittedName>
        <fullName evidence="1">Uncharacterized protein</fullName>
    </submittedName>
</protein>
<name>A0A5P5ZGY9_9LACO</name>
<dbReference type="GeneID" id="78211611"/>
<accession>A0A5P5ZGY9</accession>
<dbReference type="Proteomes" id="UP000325393">
    <property type="component" value="Chromosome"/>
</dbReference>
<reference evidence="1 2" key="1">
    <citation type="submission" date="2019-09" db="EMBL/GenBank/DDBJ databases">
        <title>Genome sequencing of Lactobacillus acetotolerans.</title>
        <authorList>
            <person name="Kim K."/>
        </authorList>
    </citation>
    <scope>NUCLEOTIDE SEQUENCE [LARGE SCALE GENOMIC DNA]</scope>
    <source>
        <strain evidence="1 2">LA749</strain>
    </source>
</reference>
<organism evidence="1 2">
    <name type="scientific">Lactobacillus acetotolerans</name>
    <dbReference type="NCBI Taxonomy" id="1600"/>
    <lineage>
        <taxon>Bacteria</taxon>
        <taxon>Bacillati</taxon>
        <taxon>Bacillota</taxon>
        <taxon>Bacilli</taxon>
        <taxon>Lactobacillales</taxon>
        <taxon>Lactobacillaceae</taxon>
        <taxon>Lactobacillus</taxon>
    </lineage>
</organism>
<dbReference type="AlphaFoldDB" id="A0A5P5ZGY9"/>